<dbReference type="PROSITE" id="PS50850">
    <property type="entry name" value="MFS"/>
    <property type="match status" value="1"/>
</dbReference>
<evidence type="ECO:0000256" key="4">
    <source>
        <dbReference type="SAM" id="Phobius"/>
    </source>
</evidence>
<evidence type="ECO:0000256" key="2">
    <source>
        <dbReference type="ARBA" id="ARBA00022989"/>
    </source>
</evidence>
<keyword evidence="3 4" id="KW-0472">Membrane</keyword>
<dbReference type="PANTHER" id="PTHR23523:SF1">
    <property type="entry name" value="CYANATE TRANSPORT PROTEIN CYNX"/>
    <property type="match status" value="1"/>
</dbReference>
<evidence type="ECO:0000256" key="3">
    <source>
        <dbReference type="ARBA" id="ARBA00023136"/>
    </source>
</evidence>
<dbReference type="NCBIfam" id="NF007256">
    <property type="entry name" value="PRK09705.1"/>
    <property type="match status" value="1"/>
</dbReference>
<evidence type="ECO:0000256" key="1">
    <source>
        <dbReference type="ARBA" id="ARBA00022692"/>
    </source>
</evidence>
<feature type="transmembrane region" description="Helical" evidence="4">
    <location>
        <begin position="359"/>
        <end position="380"/>
    </location>
</feature>
<dbReference type="InterPro" id="IPR020846">
    <property type="entry name" value="MFS_dom"/>
</dbReference>
<dbReference type="InterPro" id="IPR052524">
    <property type="entry name" value="MFS_Cyanate_Porter"/>
</dbReference>
<dbReference type="InterPro" id="IPR011701">
    <property type="entry name" value="MFS"/>
</dbReference>
<keyword evidence="2 4" id="KW-1133">Transmembrane helix</keyword>
<dbReference type="EMBL" id="AP017423">
    <property type="protein sequence ID" value="BCX69387.1"/>
    <property type="molecule type" value="Genomic_DNA"/>
</dbReference>
<evidence type="ECO:0000259" key="5">
    <source>
        <dbReference type="PROSITE" id="PS50850"/>
    </source>
</evidence>
<dbReference type="SUPFAM" id="SSF103473">
    <property type="entry name" value="MFS general substrate transporter"/>
    <property type="match status" value="1"/>
</dbReference>
<feature type="transmembrane region" description="Helical" evidence="4">
    <location>
        <begin position="33"/>
        <end position="52"/>
    </location>
</feature>
<dbReference type="Gene3D" id="1.20.1250.20">
    <property type="entry name" value="MFS general substrate transporter like domains"/>
    <property type="match status" value="1"/>
</dbReference>
<feature type="transmembrane region" description="Helical" evidence="4">
    <location>
        <begin position="104"/>
        <end position="121"/>
    </location>
</feature>
<gene>
    <name evidence="6" type="ORF">LAB08_R40290</name>
</gene>
<dbReference type="Pfam" id="PF07690">
    <property type="entry name" value="MFS_1"/>
    <property type="match status" value="1"/>
</dbReference>
<dbReference type="RefSeq" id="WP_254007480.1">
    <property type="nucleotide sequence ID" value="NZ_AP017423.2"/>
</dbReference>
<feature type="transmembrane region" description="Helical" evidence="4">
    <location>
        <begin position="273"/>
        <end position="292"/>
    </location>
</feature>
<reference evidence="6 7" key="1">
    <citation type="submission" date="2016-04" db="EMBL/GenBank/DDBJ databases">
        <title>Complete genome sequence of Pseudomonas sp. LAB-08 isolated from TCE contaminated aquifer soil.</title>
        <authorList>
            <person name="Dohra H."/>
            <person name="Suzuki K."/>
            <person name="Fatma A."/>
            <person name="Inuzuka Y."/>
            <person name="Honjo M."/>
            <person name="Tashiro Y."/>
            <person name="Futamata H."/>
        </authorList>
    </citation>
    <scope>NUCLEOTIDE SEQUENCE [LARGE SCALE GENOMIC DNA]</scope>
    <source>
        <strain evidence="6 7">LAB-08</strain>
    </source>
</reference>
<dbReference type="InterPro" id="IPR036259">
    <property type="entry name" value="MFS_trans_sf"/>
</dbReference>
<feature type="transmembrane region" description="Helical" evidence="4">
    <location>
        <begin position="157"/>
        <end position="182"/>
    </location>
</feature>
<feature type="transmembrane region" description="Helical" evidence="4">
    <location>
        <begin position="127"/>
        <end position="145"/>
    </location>
</feature>
<organism evidence="6 7">
    <name type="scientific">Pseudomonas izuensis</name>
    <dbReference type="NCBI Taxonomy" id="2684212"/>
    <lineage>
        <taxon>Bacteria</taxon>
        <taxon>Pseudomonadati</taxon>
        <taxon>Pseudomonadota</taxon>
        <taxon>Gammaproteobacteria</taxon>
        <taxon>Pseudomonadales</taxon>
        <taxon>Pseudomonadaceae</taxon>
        <taxon>Pseudomonas</taxon>
    </lineage>
</organism>
<accession>A0ABM7RY51</accession>
<dbReference type="Proteomes" id="UP000218595">
    <property type="component" value="Chromosome"/>
</dbReference>
<keyword evidence="7" id="KW-1185">Reference proteome</keyword>
<feature type="transmembrane region" description="Helical" evidence="4">
    <location>
        <begin position="72"/>
        <end position="92"/>
    </location>
</feature>
<feature type="domain" description="Major facilitator superfamily (MFS) profile" evidence="5">
    <location>
        <begin position="33"/>
        <end position="415"/>
    </location>
</feature>
<name>A0ABM7RY51_9PSED</name>
<feature type="transmembrane region" description="Helical" evidence="4">
    <location>
        <begin position="392"/>
        <end position="410"/>
    </location>
</feature>
<feature type="transmembrane region" description="Helical" evidence="4">
    <location>
        <begin position="325"/>
        <end position="347"/>
    </location>
</feature>
<feature type="transmembrane region" description="Helical" evidence="4">
    <location>
        <begin position="238"/>
        <end position="261"/>
    </location>
</feature>
<sequence length="422" mass="44223">MTSDVTLMQQKAAEPAPAAAACIAASVSRTDKVSLAALVLLVLLGLNLRPFLTSVGPVLDLVRADIGLDFRAAAMLTTLPFVLMGLIAFMGIGVARRFGERRALAGALLLLMLGCGLRAVVRDGAQLIASAGIAGIGVAMIQALIPGVAKRWFADRIAMVMGLYSAALVGGGALGSLASTWLNAYGGWRLGLSIWALPALAVFLLWLVCAPRTAPVAAGGPAPVLTGSFFKNRRAWQLAAYFGLTNSGYSSLVAWLPSFYQQQNMSLQTSGNLLAWLAMFQATAAFAMPMLARRSIDLRGALWLTIALQVAGFTGFALAPTAAPWLWVALAGFGLGGFFSLSLIVSLDHLPNAQAAGTLAAFVQGIGFLLASSAPWLIGWLRDAGGSFITGWWLHIGVLAAMAVLTVKFAPASYRRSMQGVR</sequence>
<feature type="transmembrane region" description="Helical" evidence="4">
    <location>
        <begin position="301"/>
        <end position="319"/>
    </location>
</feature>
<protein>
    <submittedName>
        <fullName evidence="6">CynX/NimT family MFS transporter</fullName>
    </submittedName>
</protein>
<feature type="transmembrane region" description="Helical" evidence="4">
    <location>
        <begin position="188"/>
        <end position="208"/>
    </location>
</feature>
<keyword evidence="1 4" id="KW-0812">Transmembrane</keyword>
<dbReference type="PANTHER" id="PTHR23523">
    <property type="match status" value="1"/>
</dbReference>
<proteinExistence type="predicted"/>
<evidence type="ECO:0000313" key="7">
    <source>
        <dbReference type="Proteomes" id="UP000218595"/>
    </source>
</evidence>
<evidence type="ECO:0000313" key="6">
    <source>
        <dbReference type="EMBL" id="BCX69387.1"/>
    </source>
</evidence>